<dbReference type="EMBL" id="CAJOBE010067513">
    <property type="protein sequence ID" value="CAF4406130.1"/>
    <property type="molecule type" value="Genomic_DNA"/>
</dbReference>
<evidence type="ECO:0000313" key="1">
    <source>
        <dbReference type="EMBL" id="CAF4406130.1"/>
    </source>
</evidence>
<proteinExistence type="predicted"/>
<feature type="non-terminal residue" evidence="1">
    <location>
        <position position="20"/>
    </location>
</feature>
<evidence type="ECO:0000313" key="2">
    <source>
        <dbReference type="Proteomes" id="UP000663874"/>
    </source>
</evidence>
<reference evidence="1" key="1">
    <citation type="submission" date="2021-02" db="EMBL/GenBank/DDBJ databases">
        <authorList>
            <person name="Nowell W R."/>
        </authorList>
    </citation>
    <scope>NUCLEOTIDE SEQUENCE</scope>
</reference>
<dbReference type="Proteomes" id="UP000663874">
    <property type="component" value="Unassembled WGS sequence"/>
</dbReference>
<accession>A0A820PL67</accession>
<sequence length="20" mass="2099">MLVVIPPTTPSGKICANLLM</sequence>
<protein>
    <submittedName>
        <fullName evidence="1">Uncharacterized protein</fullName>
    </submittedName>
</protein>
<name>A0A820PL67_9BILA</name>
<comment type="caution">
    <text evidence="1">The sequence shown here is derived from an EMBL/GenBank/DDBJ whole genome shotgun (WGS) entry which is preliminary data.</text>
</comment>
<organism evidence="1 2">
    <name type="scientific">Rotaria sordida</name>
    <dbReference type="NCBI Taxonomy" id="392033"/>
    <lineage>
        <taxon>Eukaryota</taxon>
        <taxon>Metazoa</taxon>
        <taxon>Spiralia</taxon>
        <taxon>Gnathifera</taxon>
        <taxon>Rotifera</taxon>
        <taxon>Eurotatoria</taxon>
        <taxon>Bdelloidea</taxon>
        <taxon>Philodinida</taxon>
        <taxon>Philodinidae</taxon>
        <taxon>Rotaria</taxon>
    </lineage>
</organism>
<dbReference type="AlphaFoldDB" id="A0A820PL67"/>
<gene>
    <name evidence="1" type="ORF">FNK824_LOCUS44120</name>
</gene>